<feature type="region of interest" description="Disordered" evidence="1">
    <location>
        <begin position="317"/>
        <end position="336"/>
    </location>
</feature>
<reference evidence="3" key="1">
    <citation type="submission" date="2020-11" db="EMBL/GenBank/DDBJ databases">
        <title>Kefir isolates.</title>
        <authorList>
            <person name="Marcisauskas S."/>
            <person name="Kim Y."/>
            <person name="Blasche S."/>
        </authorList>
    </citation>
    <scope>NUCLEOTIDE SEQUENCE</scope>
    <source>
        <strain evidence="3">Olga-1</strain>
    </source>
</reference>
<dbReference type="GO" id="GO:0005737">
    <property type="term" value="C:cytoplasm"/>
    <property type="evidence" value="ECO:0007669"/>
    <property type="project" value="TreeGrafter"/>
</dbReference>
<accession>A0A9P6WIN6</accession>
<evidence type="ECO:0000313" key="4">
    <source>
        <dbReference type="Proteomes" id="UP000697127"/>
    </source>
</evidence>
<evidence type="ECO:0000256" key="1">
    <source>
        <dbReference type="SAM" id="MobiDB-lite"/>
    </source>
</evidence>
<dbReference type="GO" id="GO:0070475">
    <property type="term" value="P:rRNA base methylation"/>
    <property type="evidence" value="ECO:0007669"/>
    <property type="project" value="InterPro"/>
</dbReference>
<proteinExistence type="predicted"/>
<protein>
    <recommendedName>
        <fullName evidence="2">25S rRNA (uridine-N(3))-methyltransferase BMT5-like domain-containing protein</fullName>
    </recommendedName>
</protein>
<dbReference type="InterPro" id="IPR019446">
    <property type="entry name" value="BMT5-like"/>
</dbReference>
<dbReference type="AlphaFoldDB" id="A0A9P6WIN6"/>
<dbReference type="PANTHER" id="PTHR11538">
    <property type="entry name" value="PHENYLALANYL-TRNA SYNTHETASE"/>
    <property type="match status" value="1"/>
</dbReference>
<dbReference type="PANTHER" id="PTHR11538:SF26">
    <property type="entry name" value="FERREDOXIN-FOLD ANTICODON-BINDING DOMAIN-CONTAINING PROTEIN 1"/>
    <property type="match status" value="1"/>
</dbReference>
<evidence type="ECO:0000313" key="3">
    <source>
        <dbReference type="EMBL" id="KAG0687879.1"/>
    </source>
</evidence>
<feature type="compositionally biased region" description="Basic and acidic residues" evidence="1">
    <location>
        <begin position="17"/>
        <end position="33"/>
    </location>
</feature>
<gene>
    <name evidence="3" type="ORF">C6P40_001750</name>
</gene>
<sequence length="336" mass="38983">MAKRGKSLLANALARQQNEDKQRKIKKQKLENKEVNYPSLNNKKNKTKNLNKEIKIIEKIDENLEEQLDEKKIFVPFNYDQNILIVGDGDFSYTLSIVKKGLIKPENIITTSFDSLKELNLKYGNDLINENLKLLNNFGVKKIYHSIDATKLCESFGINIKNKKHGNGSGKTLEKLGTLKIDNIIFNFPHIGKHISDINRNIMKNQELISNFYKSCYKFYDTLKKQRGNNGTGYNEEILTSENITITLFNGEPYDSWKIKKLARDVIGYSVERSGRLEWKFYEGYKHRRTAGLGETNKISNQREARIFKLEKFNKSKLNGKKRKHSDDDSDDDDDK</sequence>
<comment type="caution">
    <text evidence="3">The sequence shown here is derived from an EMBL/GenBank/DDBJ whole genome shotgun (WGS) entry which is preliminary data.</text>
</comment>
<organism evidence="3 4">
    <name type="scientific">Pichia californica</name>
    <dbReference type="NCBI Taxonomy" id="460514"/>
    <lineage>
        <taxon>Eukaryota</taxon>
        <taxon>Fungi</taxon>
        <taxon>Dikarya</taxon>
        <taxon>Ascomycota</taxon>
        <taxon>Saccharomycotina</taxon>
        <taxon>Pichiomycetes</taxon>
        <taxon>Pichiales</taxon>
        <taxon>Pichiaceae</taxon>
        <taxon>Pichia</taxon>
    </lineage>
</organism>
<evidence type="ECO:0000259" key="2">
    <source>
        <dbReference type="Pfam" id="PF10354"/>
    </source>
</evidence>
<dbReference type="EMBL" id="PUHW01000205">
    <property type="protein sequence ID" value="KAG0687879.1"/>
    <property type="molecule type" value="Genomic_DNA"/>
</dbReference>
<dbReference type="Pfam" id="PF10354">
    <property type="entry name" value="BMT5-like"/>
    <property type="match status" value="1"/>
</dbReference>
<feature type="region of interest" description="Disordered" evidence="1">
    <location>
        <begin position="12"/>
        <end position="33"/>
    </location>
</feature>
<feature type="domain" description="25S rRNA (uridine-N(3))-methyltransferase BMT5-like" evidence="2">
    <location>
        <begin position="84"/>
        <end position="289"/>
    </location>
</feature>
<dbReference type="GO" id="GO:0070042">
    <property type="term" value="F:rRNA (uridine-N3-)-methyltransferase activity"/>
    <property type="evidence" value="ECO:0007669"/>
    <property type="project" value="InterPro"/>
</dbReference>
<name>A0A9P6WIN6_9ASCO</name>
<dbReference type="Proteomes" id="UP000697127">
    <property type="component" value="Unassembled WGS sequence"/>
</dbReference>
<keyword evidence="4" id="KW-1185">Reference proteome</keyword>